<dbReference type="InterPro" id="IPR006140">
    <property type="entry name" value="D-isomer_DH_NAD-bd"/>
</dbReference>
<dbReference type="InterPro" id="IPR058205">
    <property type="entry name" value="D-LDH-like"/>
</dbReference>
<dbReference type="PROSITE" id="PS00670">
    <property type="entry name" value="D_2_HYDROXYACID_DH_2"/>
    <property type="match status" value="1"/>
</dbReference>
<reference evidence="7 8" key="1">
    <citation type="submission" date="2017-09" db="EMBL/GenBank/DDBJ databases">
        <title>Depth-based differentiation of microbial function through sediment-hosted aquifers and enrichment of novel symbionts in the deep terrestrial subsurface.</title>
        <authorList>
            <person name="Probst A.J."/>
            <person name="Ladd B."/>
            <person name="Jarett J.K."/>
            <person name="Geller-Mcgrath D.E."/>
            <person name="Sieber C.M."/>
            <person name="Emerson J.B."/>
            <person name="Anantharaman K."/>
            <person name="Thomas B.C."/>
            <person name="Malmstrom R."/>
            <person name="Stieglmeier M."/>
            <person name="Klingl A."/>
            <person name="Woyke T."/>
            <person name="Ryan C.M."/>
            <person name="Banfield J.F."/>
        </authorList>
    </citation>
    <scope>NUCLEOTIDE SEQUENCE [LARGE SCALE GENOMIC DNA]</scope>
    <source>
        <strain evidence="7">CG10_big_fil_rev_8_21_14_0_10_32_10</strain>
    </source>
</reference>
<organism evidence="7 8">
    <name type="scientific">candidate division WWE3 bacterium CG10_big_fil_rev_8_21_14_0_10_32_10</name>
    <dbReference type="NCBI Taxonomy" id="1975090"/>
    <lineage>
        <taxon>Bacteria</taxon>
        <taxon>Katanobacteria</taxon>
    </lineage>
</organism>
<accession>A0A2H0RBL9</accession>
<keyword evidence="3" id="KW-0520">NAD</keyword>
<name>A0A2H0RBL9_UNCKA</name>
<dbReference type="InterPro" id="IPR029752">
    <property type="entry name" value="D-isomer_DH_CS1"/>
</dbReference>
<dbReference type="GO" id="GO:0006564">
    <property type="term" value="P:L-serine biosynthetic process"/>
    <property type="evidence" value="ECO:0007669"/>
    <property type="project" value="UniProtKB-ARBA"/>
</dbReference>
<evidence type="ECO:0000313" key="7">
    <source>
        <dbReference type="EMBL" id="PIR43766.1"/>
    </source>
</evidence>
<dbReference type="SUPFAM" id="SSF51735">
    <property type="entry name" value="NAD(P)-binding Rossmann-fold domains"/>
    <property type="match status" value="1"/>
</dbReference>
<dbReference type="GO" id="GO:0008720">
    <property type="term" value="F:D-lactate dehydrogenase (NAD+) activity"/>
    <property type="evidence" value="ECO:0007669"/>
    <property type="project" value="TreeGrafter"/>
</dbReference>
<keyword evidence="2 4" id="KW-0560">Oxidoreductase</keyword>
<dbReference type="InterPro" id="IPR036291">
    <property type="entry name" value="NAD(P)-bd_dom_sf"/>
</dbReference>
<gene>
    <name evidence="7" type="ORF">COV24_00820</name>
</gene>
<evidence type="ECO:0000256" key="4">
    <source>
        <dbReference type="RuleBase" id="RU003719"/>
    </source>
</evidence>
<proteinExistence type="inferred from homology"/>
<dbReference type="EMBL" id="PCXU01000011">
    <property type="protein sequence ID" value="PIR43766.1"/>
    <property type="molecule type" value="Genomic_DNA"/>
</dbReference>
<dbReference type="PANTHER" id="PTHR43026:SF1">
    <property type="entry name" value="2-HYDROXYACID DEHYDROGENASE HOMOLOG 1-RELATED"/>
    <property type="match status" value="1"/>
</dbReference>
<evidence type="ECO:0000256" key="2">
    <source>
        <dbReference type="ARBA" id="ARBA00023002"/>
    </source>
</evidence>
<dbReference type="AlphaFoldDB" id="A0A2H0RBL9"/>
<evidence type="ECO:0000259" key="6">
    <source>
        <dbReference type="Pfam" id="PF02826"/>
    </source>
</evidence>
<dbReference type="Gene3D" id="3.40.50.720">
    <property type="entry name" value="NAD(P)-binding Rossmann-like Domain"/>
    <property type="match status" value="2"/>
</dbReference>
<dbReference type="Proteomes" id="UP000230214">
    <property type="component" value="Unassembled WGS sequence"/>
</dbReference>
<evidence type="ECO:0000313" key="8">
    <source>
        <dbReference type="Proteomes" id="UP000230214"/>
    </source>
</evidence>
<feature type="domain" description="D-isomer specific 2-hydroxyacid dehydrogenase NAD-binding" evidence="6">
    <location>
        <begin position="110"/>
        <end position="306"/>
    </location>
</feature>
<dbReference type="FunFam" id="3.40.50.720:FF:000041">
    <property type="entry name" value="D-3-phosphoglycerate dehydrogenase"/>
    <property type="match status" value="1"/>
</dbReference>
<comment type="similarity">
    <text evidence="1 4">Belongs to the D-isomer specific 2-hydroxyacid dehydrogenase family.</text>
</comment>
<dbReference type="PROSITE" id="PS00065">
    <property type="entry name" value="D_2_HYDROXYACID_DH_1"/>
    <property type="match status" value="1"/>
</dbReference>
<protein>
    <submittedName>
        <fullName evidence="7">Hydroxyacid dehydrogenase</fullName>
    </submittedName>
</protein>
<comment type="caution">
    <text evidence="7">The sequence shown here is derived from an EMBL/GenBank/DDBJ whole genome shotgun (WGS) entry which is preliminary data.</text>
</comment>
<dbReference type="Pfam" id="PF00389">
    <property type="entry name" value="2-Hacid_dh"/>
    <property type="match status" value="1"/>
</dbReference>
<dbReference type="GO" id="GO:0051287">
    <property type="term" value="F:NAD binding"/>
    <property type="evidence" value="ECO:0007669"/>
    <property type="project" value="InterPro"/>
</dbReference>
<dbReference type="GO" id="GO:0047545">
    <property type="term" value="F:(S)-2-hydroxyglutarate dehydrogenase activity"/>
    <property type="evidence" value="ECO:0007669"/>
    <property type="project" value="UniProtKB-ARBA"/>
</dbReference>
<dbReference type="SUPFAM" id="SSF52283">
    <property type="entry name" value="Formate/glycerate dehydrogenase catalytic domain-like"/>
    <property type="match status" value="1"/>
</dbReference>
<dbReference type="PANTHER" id="PTHR43026">
    <property type="entry name" value="2-HYDROXYACID DEHYDROGENASE HOMOLOG 1-RELATED"/>
    <property type="match status" value="1"/>
</dbReference>
<evidence type="ECO:0000259" key="5">
    <source>
        <dbReference type="Pfam" id="PF00389"/>
    </source>
</evidence>
<sequence>MGNTKIAFFETTGSKKKYINSKLSKQFDISFYKESLSFSNINEASKAEIIGIFINSKITAELIDKMPNLKFIATMSTGFDHIDLKTANEKGIMISNVPFYGDNTVAEHAFALILAISRKIIQANAKVKMGIFDPKGLMGFDLKNKTIGVMGCGSIGKNLIKIANGFSMNILAFDLKKDAKLEELYGVKYVSINDLLANSDIISLHLPYNEHTHHLINKENIKKIKKGAVIINTARGGLIDTHALYDALVDGSVKAAGLDVLEEEDYLKEEAELLYKDTPVESNLKIVVTDQVLINHPNVIITPHSAFNSVEAVKRILDTTIKNIVSFKLNKPENLVTM</sequence>
<feature type="domain" description="D-isomer specific 2-hydroxyacid dehydrogenase catalytic" evidence="5">
    <location>
        <begin position="21"/>
        <end position="334"/>
    </location>
</feature>
<dbReference type="InterPro" id="IPR006139">
    <property type="entry name" value="D-isomer_2_OHA_DH_cat_dom"/>
</dbReference>
<evidence type="ECO:0000256" key="3">
    <source>
        <dbReference type="ARBA" id="ARBA00023027"/>
    </source>
</evidence>
<dbReference type="GO" id="GO:0004617">
    <property type="term" value="F:phosphoglycerate dehydrogenase activity"/>
    <property type="evidence" value="ECO:0007669"/>
    <property type="project" value="UniProtKB-ARBA"/>
</dbReference>
<dbReference type="Pfam" id="PF02826">
    <property type="entry name" value="2-Hacid_dh_C"/>
    <property type="match status" value="1"/>
</dbReference>
<dbReference type="InterPro" id="IPR029753">
    <property type="entry name" value="D-isomer_DH_CS"/>
</dbReference>
<evidence type="ECO:0000256" key="1">
    <source>
        <dbReference type="ARBA" id="ARBA00005854"/>
    </source>
</evidence>